<reference evidence="1 2" key="1">
    <citation type="submission" date="2019-03" db="EMBL/GenBank/DDBJ databases">
        <title>Draft genome sequences of novel Actinobacteria.</title>
        <authorList>
            <person name="Sahin N."/>
            <person name="Ay H."/>
            <person name="Saygin H."/>
        </authorList>
    </citation>
    <scope>NUCLEOTIDE SEQUENCE [LARGE SCALE GENOMIC DNA]</scope>
    <source>
        <strain evidence="1 2">5K138</strain>
    </source>
</reference>
<dbReference type="InterPro" id="IPR037175">
    <property type="entry name" value="KFase_sf"/>
</dbReference>
<proteinExistence type="predicted"/>
<dbReference type="RefSeq" id="WP_131897610.1">
    <property type="nucleotide sequence ID" value="NZ_SMKZ01000030.1"/>
</dbReference>
<dbReference type="EMBL" id="SMKZ01000030">
    <property type="protein sequence ID" value="TDE07435.1"/>
    <property type="molecule type" value="Genomic_DNA"/>
</dbReference>
<name>A0A4R5DA46_9ACTN</name>
<protein>
    <submittedName>
        <fullName evidence="1">Cyclase family protein</fullName>
    </submittedName>
</protein>
<dbReference type="GO" id="GO:0004061">
    <property type="term" value="F:arylformamidase activity"/>
    <property type="evidence" value="ECO:0007669"/>
    <property type="project" value="InterPro"/>
</dbReference>
<dbReference type="GO" id="GO:0019441">
    <property type="term" value="P:L-tryptophan catabolic process to kynurenine"/>
    <property type="evidence" value="ECO:0007669"/>
    <property type="project" value="InterPro"/>
</dbReference>
<dbReference type="Proteomes" id="UP000294739">
    <property type="component" value="Unassembled WGS sequence"/>
</dbReference>
<dbReference type="InterPro" id="IPR007325">
    <property type="entry name" value="KFase/CYL"/>
</dbReference>
<gene>
    <name evidence="1" type="ORF">E1269_19560</name>
</gene>
<dbReference type="OrthoDB" id="7067800at2"/>
<dbReference type="InParanoid" id="A0A4R5DA46"/>
<accession>A0A4R5DA46</accession>
<dbReference type="Gene3D" id="3.50.30.50">
    <property type="entry name" value="Putative cyclase"/>
    <property type="match status" value="1"/>
</dbReference>
<comment type="caution">
    <text evidence="1">The sequence shown here is derived from an EMBL/GenBank/DDBJ whole genome shotgun (WGS) entry which is preliminary data.</text>
</comment>
<dbReference type="PANTHER" id="PTHR34861:SF10">
    <property type="entry name" value="CYCLASE"/>
    <property type="match status" value="1"/>
</dbReference>
<evidence type="ECO:0000313" key="2">
    <source>
        <dbReference type="Proteomes" id="UP000294739"/>
    </source>
</evidence>
<dbReference type="PANTHER" id="PTHR34861">
    <property type="match status" value="1"/>
</dbReference>
<dbReference type="SUPFAM" id="SSF102198">
    <property type="entry name" value="Putative cyclase"/>
    <property type="match status" value="1"/>
</dbReference>
<evidence type="ECO:0000313" key="1">
    <source>
        <dbReference type="EMBL" id="TDE07435.1"/>
    </source>
</evidence>
<organism evidence="1 2">
    <name type="scientific">Jiangella asiatica</name>
    <dbReference type="NCBI Taxonomy" id="2530372"/>
    <lineage>
        <taxon>Bacteria</taxon>
        <taxon>Bacillati</taxon>
        <taxon>Actinomycetota</taxon>
        <taxon>Actinomycetes</taxon>
        <taxon>Jiangellales</taxon>
        <taxon>Jiangellaceae</taxon>
        <taxon>Jiangella</taxon>
    </lineage>
</organism>
<dbReference type="Pfam" id="PF04199">
    <property type="entry name" value="Cyclase"/>
    <property type="match status" value="1"/>
</dbReference>
<sequence>MTAHGATGWWDVLGRLTVIDLAHELHRGMPVSPNHPAFDLALQRRHGDIVRADGGSSANELIVTGGHVGTHVDAPAHISQDGLLHDGTPAADVQTNRGFTRLGIDEFAPMVGRGVLLDVAATHGLDVLPPGYEVTAADLEAAEAAAGVEVRPGDAALIRTGWSALWPEREFVGAEDGAPGPGPDAARWLAERRVRVAGGETIAFETVRPGTGHSVLPVHRVLLVEHGINIVEVMDLRPIAAAGVHEFGFVLAPLKIRGATGSPVRPLALVPGRAAPEGDVDR</sequence>
<keyword evidence="2" id="KW-1185">Reference proteome</keyword>
<dbReference type="AlphaFoldDB" id="A0A4R5DA46"/>